<dbReference type="Pfam" id="PF00126">
    <property type="entry name" value="HTH_1"/>
    <property type="match status" value="1"/>
</dbReference>
<keyword evidence="4" id="KW-0804">Transcription</keyword>
<dbReference type="FunFam" id="1.10.10.10:FF:000001">
    <property type="entry name" value="LysR family transcriptional regulator"/>
    <property type="match status" value="1"/>
</dbReference>
<dbReference type="EMBL" id="CACRUX010000053">
    <property type="protein sequence ID" value="VYU18655.1"/>
    <property type="molecule type" value="Genomic_DNA"/>
</dbReference>
<feature type="domain" description="HTH lysR-type" evidence="5">
    <location>
        <begin position="1"/>
        <end position="58"/>
    </location>
</feature>
<dbReference type="InterPro" id="IPR036390">
    <property type="entry name" value="WH_DNA-bd_sf"/>
</dbReference>
<dbReference type="GO" id="GO:0003700">
    <property type="term" value="F:DNA-binding transcription factor activity"/>
    <property type="evidence" value="ECO:0007669"/>
    <property type="project" value="InterPro"/>
</dbReference>
<dbReference type="InterPro" id="IPR000847">
    <property type="entry name" value="LysR_HTH_N"/>
</dbReference>
<dbReference type="PRINTS" id="PR00039">
    <property type="entry name" value="HTHLYSR"/>
</dbReference>
<accession>A0A6N3CRZ6</accession>
<dbReference type="AlphaFoldDB" id="A0A6N3CRZ6"/>
<organism evidence="6">
    <name type="scientific">Veillonella ratti</name>
    <dbReference type="NCBI Taxonomy" id="103892"/>
    <lineage>
        <taxon>Bacteria</taxon>
        <taxon>Bacillati</taxon>
        <taxon>Bacillota</taxon>
        <taxon>Negativicutes</taxon>
        <taxon>Veillonellales</taxon>
        <taxon>Veillonellaceae</taxon>
        <taxon>Veillonella</taxon>
    </lineage>
</organism>
<reference evidence="6" key="1">
    <citation type="submission" date="2019-11" db="EMBL/GenBank/DDBJ databases">
        <authorList>
            <person name="Feng L."/>
        </authorList>
    </citation>
    <scope>NUCLEOTIDE SEQUENCE</scope>
    <source>
        <strain evidence="6">VrattiLFYP33</strain>
    </source>
</reference>
<dbReference type="Gene3D" id="3.40.190.290">
    <property type="match status" value="1"/>
</dbReference>
<dbReference type="Pfam" id="PF03466">
    <property type="entry name" value="LysR_substrate"/>
    <property type="match status" value="1"/>
</dbReference>
<dbReference type="InterPro" id="IPR036388">
    <property type="entry name" value="WH-like_DNA-bd_sf"/>
</dbReference>
<evidence type="ECO:0000259" key="5">
    <source>
        <dbReference type="PROSITE" id="PS50931"/>
    </source>
</evidence>
<dbReference type="SUPFAM" id="SSF46785">
    <property type="entry name" value="Winged helix' DNA-binding domain"/>
    <property type="match status" value="1"/>
</dbReference>
<dbReference type="PROSITE" id="PS50931">
    <property type="entry name" value="HTH_LYSR"/>
    <property type="match status" value="1"/>
</dbReference>
<dbReference type="InterPro" id="IPR005119">
    <property type="entry name" value="LysR_subst-bd"/>
</dbReference>
<dbReference type="CDD" id="cd05466">
    <property type="entry name" value="PBP2_LTTR_substrate"/>
    <property type="match status" value="1"/>
</dbReference>
<evidence type="ECO:0000256" key="4">
    <source>
        <dbReference type="ARBA" id="ARBA00023163"/>
    </source>
</evidence>
<keyword evidence="2" id="KW-0805">Transcription regulation</keyword>
<gene>
    <name evidence="6" type="primary">cynR_4</name>
    <name evidence="6" type="ORF">VRLFYP33_01387</name>
</gene>
<dbReference type="Gene3D" id="1.10.10.10">
    <property type="entry name" value="Winged helix-like DNA-binding domain superfamily/Winged helix DNA-binding domain"/>
    <property type="match status" value="1"/>
</dbReference>
<dbReference type="PANTHER" id="PTHR30126">
    <property type="entry name" value="HTH-TYPE TRANSCRIPTIONAL REGULATOR"/>
    <property type="match status" value="1"/>
</dbReference>
<dbReference type="GO" id="GO:0000976">
    <property type="term" value="F:transcription cis-regulatory region binding"/>
    <property type="evidence" value="ECO:0007669"/>
    <property type="project" value="TreeGrafter"/>
</dbReference>
<evidence type="ECO:0000256" key="1">
    <source>
        <dbReference type="ARBA" id="ARBA00009437"/>
    </source>
</evidence>
<evidence type="ECO:0000256" key="2">
    <source>
        <dbReference type="ARBA" id="ARBA00023015"/>
    </source>
</evidence>
<dbReference type="PANTHER" id="PTHR30126:SF78">
    <property type="entry name" value="HTH LYSR-TYPE DOMAIN-CONTAINING PROTEIN"/>
    <property type="match status" value="1"/>
</dbReference>
<dbReference type="RefSeq" id="WP_021840221.1">
    <property type="nucleotide sequence ID" value="NZ_CACRUX010000053.1"/>
</dbReference>
<keyword evidence="3" id="KW-0238">DNA-binding</keyword>
<evidence type="ECO:0000256" key="3">
    <source>
        <dbReference type="ARBA" id="ARBA00023125"/>
    </source>
</evidence>
<protein>
    <submittedName>
        <fullName evidence="6">HTH-type transcriptional regulator CynR</fullName>
    </submittedName>
</protein>
<sequence>MDEREWQTFVTVVEEGNITKAAEKLFLSQPALSYRLRHLEEDLGSPLLLRTSEGITLTPQGEVFHAYCRRMLQEMESLKQAIGEMSGEIQGTLKIASSINFADYQLPHLLGKFTKQYPNIHIQVKTGHSSHVNKMFNSGEVAVAIARGNHKETSSSIKLFEEPYCLVYKDPVTIDELADLPLIQYRSDGSITTVLDTWCNENLPKSHEAAMEMDSMVTCRHFVREGLGWSILPYLGLGSCKDEGIYVEPIYQKDGKPWVRSTFLYFNEVSDKLIAVKTFIDYVQEYYKDNSPVTIQF</sequence>
<proteinExistence type="inferred from homology"/>
<name>A0A6N3CRZ6_9FIRM</name>
<dbReference type="SUPFAM" id="SSF53850">
    <property type="entry name" value="Periplasmic binding protein-like II"/>
    <property type="match status" value="1"/>
</dbReference>
<comment type="similarity">
    <text evidence="1">Belongs to the LysR transcriptional regulatory family.</text>
</comment>
<evidence type="ECO:0000313" key="6">
    <source>
        <dbReference type="EMBL" id="VYU18655.1"/>
    </source>
</evidence>